<dbReference type="InterPro" id="IPR022398">
    <property type="entry name" value="Peptidase_S8_His-AS"/>
</dbReference>
<dbReference type="EC" id="3.4.21.62" evidence="7"/>
<evidence type="ECO:0000256" key="1">
    <source>
        <dbReference type="ARBA" id="ARBA00011073"/>
    </source>
</evidence>
<comment type="caution">
    <text evidence="10">The sequence shown here is derived from an EMBL/GenBank/DDBJ whole genome shotgun (WGS) entry which is preliminary data.</text>
</comment>
<dbReference type="InterPro" id="IPR036852">
    <property type="entry name" value="Peptidase_S8/S53_dom_sf"/>
</dbReference>
<feature type="domain" description="Peptidase S8/S53" evidence="9">
    <location>
        <begin position="103"/>
        <end position="220"/>
    </location>
</feature>
<dbReference type="PRINTS" id="PR00723">
    <property type="entry name" value="SUBTILISIN"/>
</dbReference>
<keyword evidence="11" id="KW-1185">Reference proteome</keyword>
<comment type="catalytic activity">
    <reaction evidence="6">
        <text>Hydrolysis of proteins with broad specificity for peptide bonds, and a preference for a large uncharged residue in P1. Hydrolyzes peptide amides.</text>
        <dbReference type="EC" id="3.4.21.62"/>
    </reaction>
</comment>
<name>A0A813E0B0_POLGL</name>
<dbReference type="PROSITE" id="PS51892">
    <property type="entry name" value="SUBTILASE"/>
    <property type="match status" value="1"/>
</dbReference>
<feature type="non-terminal residue" evidence="10">
    <location>
        <position position="1"/>
    </location>
</feature>
<evidence type="ECO:0000256" key="4">
    <source>
        <dbReference type="ARBA" id="ARBA00022825"/>
    </source>
</evidence>
<dbReference type="CDD" id="cd00257">
    <property type="entry name" value="beta-trefoil_FSCN-like"/>
    <property type="match status" value="1"/>
</dbReference>
<comment type="similarity">
    <text evidence="1 8">Belongs to the peptidase S8 family.</text>
</comment>
<dbReference type="GO" id="GO:0004252">
    <property type="term" value="F:serine-type endopeptidase activity"/>
    <property type="evidence" value="ECO:0007669"/>
    <property type="project" value="UniProtKB-EC"/>
</dbReference>
<keyword evidence="2" id="KW-0645">Protease</keyword>
<evidence type="ECO:0000313" key="10">
    <source>
        <dbReference type="EMBL" id="CAE8592216.1"/>
    </source>
</evidence>
<dbReference type="InterPro" id="IPR000209">
    <property type="entry name" value="Peptidase_S8/S53_dom"/>
</dbReference>
<evidence type="ECO:0000256" key="7">
    <source>
        <dbReference type="ARBA" id="ARBA00023619"/>
    </source>
</evidence>
<gene>
    <name evidence="10" type="ORF">PGLA1383_LOCUS10873</name>
</gene>
<feature type="non-terminal residue" evidence="10">
    <location>
        <position position="221"/>
    </location>
</feature>
<dbReference type="AlphaFoldDB" id="A0A813E0B0"/>
<comment type="caution">
    <text evidence="8">Lacks conserved residue(s) required for the propagation of feature annotation.</text>
</comment>
<dbReference type="PANTHER" id="PTHR43399:SF4">
    <property type="entry name" value="CELL WALL-ASSOCIATED PROTEASE"/>
    <property type="match status" value="1"/>
</dbReference>
<evidence type="ECO:0000256" key="3">
    <source>
        <dbReference type="ARBA" id="ARBA00022801"/>
    </source>
</evidence>
<keyword evidence="3" id="KW-0378">Hydrolase</keyword>
<evidence type="ECO:0000256" key="8">
    <source>
        <dbReference type="PROSITE-ProRule" id="PRU01240"/>
    </source>
</evidence>
<dbReference type="OrthoDB" id="531541at2759"/>
<dbReference type="SUPFAM" id="SSF50405">
    <property type="entry name" value="Actin-crosslinking proteins"/>
    <property type="match status" value="1"/>
</dbReference>
<evidence type="ECO:0000256" key="6">
    <source>
        <dbReference type="ARBA" id="ARBA00023529"/>
    </source>
</evidence>
<dbReference type="InterPro" id="IPR023827">
    <property type="entry name" value="Peptidase_S8_Asp-AS"/>
</dbReference>
<dbReference type="Gene3D" id="3.40.50.200">
    <property type="entry name" value="Peptidase S8/S53 domain"/>
    <property type="match status" value="1"/>
</dbReference>
<organism evidence="10 11">
    <name type="scientific">Polarella glacialis</name>
    <name type="common">Dinoflagellate</name>
    <dbReference type="NCBI Taxonomy" id="89957"/>
    <lineage>
        <taxon>Eukaryota</taxon>
        <taxon>Sar</taxon>
        <taxon>Alveolata</taxon>
        <taxon>Dinophyceae</taxon>
        <taxon>Suessiales</taxon>
        <taxon>Suessiaceae</taxon>
        <taxon>Polarella</taxon>
    </lineage>
</organism>
<dbReference type="PANTHER" id="PTHR43399">
    <property type="entry name" value="SUBTILISIN-RELATED"/>
    <property type="match status" value="1"/>
</dbReference>
<dbReference type="InterPro" id="IPR008999">
    <property type="entry name" value="Actin-crosslinking"/>
</dbReference>
<dbReference type="Gene3D" id="2.80.10.50">
    <property type="match status" value="1"/>
</dbReference>
<dbReference type="Proteomes" id="UP000654075">
    <property type="component" value="Unassembled WGS sequence"/>
</dbReference>
<keyword evidence="4" id="KW-0720">Serine protease</keyword>
<dbReference type="EMBL" id="CAJNNV010005540">
    <property type="protein sequence ID" value="CAE8592216.1"/>
    <property type="molecule type" value="Genomic_DNA"/>
</dbReference>
<dbReference type="SUPFAM" id="SSF52743">
    <property type="entry name" value="Subtilisin-like"/>
    <property type="match status" value="1"/>
</dbReference>
<evidence type="ECO:0000256" key="2">
    <source>
        <dbReference type="ARBA" id="ARBA00022670"/>
    </source>
</evidence>
<accession>A0A813E0B0</accession>
<keyword evidence="5" id="KW-0865">Zymogen</keyword>
<proteinExistence type="inferred from homology"/>
<dbReference type="PROSITE" id="PS00136">
    <property type="entry name" value="SUBTILASE_ASP"/>
    <property type="match status" value="1"/>
</dbReference>
<dbReference type="Pfam" id="PF00082">
    <property type="entry name" value="Peptidase_S8"/>
    <property type="match status" value="1"/>
</dbReference>
<sequence>ANGDSIRNFETFEVIYNHNGSVSLQSFFGLYVVAEKSGVVNATRIKIKQWESFEMINLLGPPQRFPDDPEFPNTWGMYQPGGFDIDAPSAWKLFTGEAPSATSVVVAIIDTGIDYNHEDLKDQMWVNPREIPGNGIDDDGNGFIDDVHGANFVNGSGNPMDDQMHGTHCAGTIAAAGNNGLGIAGVAWHGVRLMALKFLAADGSGRTSDAIAAIDYAVTNG</sequence>
<dbReference type="InterPro" id="IPR015500">
    <property type="entry name" value="Peptidase_S8_subtilisin-rel"/>
</dbReference>
<evidence type="ECO:0000259" key="9">
    <source>
        <dbReference type="Pfam" id="PF00082"/>
    </source>
</evidence>
<dbReference type="InterPro" id="IPR051048">
    <property type="entry name" value="Peptidase_S8/S53_subtilisin"/>
</dbReference>
<protein>
    <recommendedName>
        <fullName evidence="7">subtilisin</fullName>
        <ecNumber evidence="7">3.4.21.62</ecNumber>
    </recommendedName>
</protein>
<evidence type="ECO:0000313" key="11">
    <source>
        <dbReference type="Proteomes" id="UP000654075"/>
    </source>
</evidence>
<dbReference type="GO" id="GO:0006508">
    <property type="term" value="P:proteolysis"/>
    <property type="evidence" value="ECO:0007669"/>
    <property type="project" value="UniProtKB-KW"/>
</dbReference>
<evidence type="ECO:0000256" key="5">
    <source>
        <dbReference type="ARBA" id="ARBA00023145"/>
    </source>
</evidence>
<reference evidence="10" key="1">
    <citation type="submission" date="2021-02" db="EMBL/GenBank/DDBJ databases">
        <authorList>
            <person name="Dougan E. K."/>
            <person name="Rhodes N."/>
            <person name="Thang M."/>
            <person name="Chan C."/>
        </authorList>
    </citation>
    <scope>NUCLEOTIDE SEQUENCE</scope>
</reference>
<dbReference type="PROSITE" id="PS00137">
    <property type="entry name" value="SUBTILASE_HIS"/>
    <property type="match status" value="1"/>
</dbReference>